<reference evidence="1" key="1">
    <citation type="journal article" date="2023" name="GigaByte">
        <title>Genome assembly of the bearded iris, Iris pallida Lam.</title>
        <authorList>
            <person name="Bruccoleri R.E."/>
            <person name="Oakeley E.J."/>
            <person name="Faust A.M.E."/>
            <person name="Altorfer M."/>
            <person name="Dessus-Babus S."/>
            <person name="Burckhardt D."/>
            <person name="Oertli M."/>
            <person name="Naumann U."/>
            <person name="Petersen F."/>
            <person name="Wong J."/>
        </authorList>
    </citation>
    <scope>NUCLEOTIDE SEQUENCE</scope>
    <source>
        <strain evidence="1">GSM-AAB239-AS_SAM_17_03QT</strain>
    </source>
</reference>
<name>A0AAX6DTL9_IRIPA</name>
<evidence type="ECO:0000313" key="2">
    <source>
        <dbReference type="Proteomes" id="UP001140949"/>
    </source>
</evidence>
<dbReference type="GO" id="GO:0016301">
    <property type="term" value="F:kinase activity"/>
    <property type="evidence" value="ECO:0007669"/>
    <property type="project" value="UniProtKB-KW"/>
</dbReference>
<reference evidence="1" key="2">
    <citation type="submission" date="2023-04" db="EMBL/GenBank/DDBJ databases">
        <authorList>
            <person name="Bruccoleri R.E."/>
            <person name="Oakeley E.J."/>
            <person name="Faust A.-M."/>
            <person name="Dessus-Babus S."/>
            <person name="Altorfer M."/>
            <person name="Burckhardt D."/>
            <person name="Oertli M."/>
            <person name="Naumann U."/>
            <person name="Petersen F."/>
            <person name="Wong J."/>
        </authorList>
    </citation>
    <scope>NUCLEOTIDE SEQUENCE</scope>
    <source>
        <strain evidence="1">GSM-AAB239-AS_SAM_17_03QT</strain>
        <tissue evidence="1">Leaf</tissue>
    </source>
</reference>
<keyword evidence="1" id="KW-0675">Receptor</keyword>
<dbReference type="AlphaFoldDB" id="A0AAX6DTL9"/>
<keyword evidence="2" id="KW-1185">Reference proteome</keyword>
<evidence type="ECO:0000313" key="1">
    <source>
        <dbReference type="EMBL" id="KAJ6795114.1"/>
    </source>
</evidence>
<sequence>MMYKKKKWFKLYLLFHVKV</sequence>
<keyword evidence="1" id="KW-0808">Transferase</keyword>
<gene>
    <name evidence="1" type="ORF">M6B38_227145</name>
</gene>
<dbReference type="EMBL" id="JANAVB010042018">
    <property type="protein sequence ID" value="KAJ6795114.1"/>
    <property type="molecule type" value="Genomic_DNA"/>
</dbReference>
<protein>
    <submittedName>
        <fullName evidence="1">Proline-rich receptor-like protein kinase PERK2</fullName>
    </submittedName>
</protein>
<comment type="caution">
    <text evidence="1">The sequence shown here is derived from an EMBL/GenBank/DDBJ whole genome shotgun (WGS) entry which is preliminary data.</text>
</comment>
<keyword evidence="1" id="KW-0418">Kinase</keyword>
<proteinExistence type="predicted"/>
<dbReference type="Proteomes" id="UP001140949">
    <property type="component" value="Unassembled WGS sequence"/>
</dbReference>
<organism evidence="1 2">
    <name type="scientific">Iris pallida</name>
    <name type="common">Sweet iris</name>
    <dbReference type="NCBI Taxonomy" id="29817"/>
    <lineage>
        <taxon>Eukaryota</taxon>
        <taxon>Viridiplantae</taxon>
        <taxon>Streptophyta</taxon>
        <taxon>Embryophyta</taxon>
        <taxon>Tracheophyta</taxon>
        <taxon>Spermatophyta</taxon>
        <taxon>Magnoliopsida</taxon>
        <taxon>Liliopsida</taxon>
        <taxon>Asparagales</taxon>
        <taxon>Iridaceae</taxon>
        <taxon>Iridoideae</taxon>
        <taxon>Irideae</taxon>
        <taxon>Iris</taxon>
    </lineage>
</organism>
<accession>A0AAX6DTL9</accession>